<evidence type="ECO:0000313" key="2">
    <source>
        <dbReference type="Proteomes" id="UP001163846"/>
    </source>
</evidence>
<gene>
    <name evidence="1" type="ORF">F5878DRAFT_713104</name>
</gene>
<dbReference type="EMBL" id="MU806649">
    <property type="protein sequence ID" value="KAJ3833707.1"/>
    <property type="molecule type" value="Genomic_DNA"/>
</dbReference>
<proteinExistence type="predicted"/>
<sequence>MKRRWDTIVIALRTCYIKPERYTQIFQLCPGGFAHFVHHWQVQPFIRLVFFHVHTMKLFNPISSSSSKLDSLLCCSCFLALLLSTISTTTSAAPIIRIAGQSGLQQKVSLRSMSPRPVRREFFAIHRDDDGSIRLAPHTVRRDGLYSTYNETHAEFHGDWDDPLSIGDDDMQRRSFAESPHSISSRQLFDYTCETQCGSKSASENDITAAEAALDAQFAAPLSWGVGTSIGTNGSIFQVANNIYAYGCDLGGKGQTTTHEEYAFQAQCLAEACGSLNGLNRDKRTQTVFGRDVGGFTCHI</sequence>
<keyword evidence="2" id="KW-1185">Reference proteome</keyword>
<protein>
    <submittedName>
        <fullName evidence="1">Uncharacterized protein</fullName>
    </submittedName>
</protein>
<organism evidence="1 2">
    <name type="scientific">Lentinula raphanica</name>
    <dbReference type="NCBI Taxonomy" id="153919"/>
    <lineage>
        <taxon>Eukaryota</taxon>
        <taxon>Fungi</taxon>
        <taxon>Dikarya</taxon>
        <taxon>Basidiomycota</taxon>
        <taxon>Agaricomycotina</taxon>
        <taxon>Agaricomycetes</taxon>
        <taxon>Agaricomycetidae</taxon>
        <taxon>Agaricales</taxon>
        <taxon>Marasmiineae</taxon>
        <taxon>Omphalotaceae</taxon>
        <taxon>Lentinula</taxon>
    </lineage>
</organism>
<accession>A0AA38NZW5</accession>
<dbReference type="AlphaFoldDB" id="A0AA38NZW5"/>
<dbReference type="Proteomes" id="UP001163846">
    <property type="component" value="Unassembled WGS sequence"/>
</dbReference>
<reference evidence="1" key="1">
    <citation type="submission" date="2022-08" db="EMBL/GenBank/DDBJ databases">
        <authorList>
            <consortium name="DOE Joint Genome Institute"/>
            <person name="Min B."/>
            <person name="Riley R."/>
            <person name="Sierra-Patev S."/>
            <person name="Naranjo-Ortiz M."/>
            <person name="Looney B."/>
            <person name="Konkel Z."/>
            <person name="Slot J.C."/>
            <person name="Sakamoto Y."/>
            <person name="Steenwyk J.L."/>
            <person name="Rokas A."/>
            <person name="Carro J."/>
            <person name="Camarero S."/>
            <person name="Ferreira P."/>
            <person name="Molpeceres G."/>
            <person name="Ruiz-Duenas F.J."/>
            <person name="Serrano A."/>
            <person name="Henrissat B."/>
            <person name="Drula E."/>
            <person name="Hughes K.W."/>
            <person name="Mata J.L."/>
            <person name="Ishikawa N.K."/>
            <person name="Vargas-Isla R."/>
            <person name="Ushijima S."/>
            <person name="Smith C.A."/>
            <person name="Ahrendt S."/>
            <person name="Andreopoulos W."/>
            <person name="He G."/>
            <person name="Labutti K."/>
            <person name="Lipzen A."/>
            <person name="Ng V."/>
            <person name="Sandor L."/>
            <person name="Barry K."/>
            <person name="Martinez A.T."/>
            <person name="Xiao Y."/>
            <person name="Gibbons J.G."/>
            <person name="Terashima K."/>
            <person name="Hibbett D.S."/>
            <person name="Grigoriev I.V."/>
        </authorList>
    </citation>
    <scope>NUCLEOTIDE SEQUENCE</scope>
    <source>
        <strain evidence="1">TFB9207</strain>
    </source>
</reference>
<name>A0AA38NZW5_9AGAR</name>
<comment type="caution">
    <text evidence="1">The sequence shown here is derived from an EMBL/GenBank/DDBJ whole genome shotgun (WGS) entry which is preliminary data.</text>
</comment>
<evidence type="ECO:0000313" key="1">
    <source>
        <dbReference type="EMBL" id="KAJ3833707.1"/>
    </source>
</evidence>